<name>X8E030_9MYCO</name>
<evidence type="ECO:0000313" key="2">
    <source>
        <dbReference type="EMBL" id="EUA73606.1"/>
    </source>
</evidence>
<evidence type="ECO:0000256" key="1">
    <source>
        <dbReference type="SAM" id="Phobius"/>
    </source>
</evidence>
<accession>X8E030</accession>
<keyword evidence="1" id="KW-1133">Transmembrane helix</keyword>
<dbReference type="Proteomes" id="UP000023351">
    <property type="component" value="Unassembled WGS sequence"/>
</dbReference>
<keyword evidence="1" id="KW-0812">Transmembrane</keyword>
<proteinExistence type="predicted"/>
<keyword evidence="1" id="KW-0472">Membrane</keyword>
<feature type="transmembrane region" description="Helical" evidence="1">
    <location>
        <begin position="34"/>
        <end position="58"/>
    </location>
</feature>
<evidence type="ECO:0000313" key="3">
    <source>
        <dbReference type="Proteomes" id="UP000023351"/>
    </source>
</evidence>
<dbReference type="PATRIC" id="fig|1299321.3.peg.68"/>
<dbReference type="EMBL" id="JAOJ01000001">
    <property type="protein sequence ID" value="EUA73606.1"/>
    <property type="molecule type" value="Genomic_DNA"/>
</dbReference>
<dbReference type="AlphaFoldDB" id="X8E030"/>
<gene>
    <name evidence="2" type="ORF">I540_0073</name>
</gene>
<feature type="transmembrane region" description="Helical" evidence="1">
    <location>
        <begin position="7"/>
        <end position="28"/>
    </location>
</feature>
<protein>
    <submittedName>
        <fullName evidence="2">Putative membrane protein</fullName>
    </submittedName>
</protein>
<sequence length="71" mass="7700">MIGVGDRFTALPFSLLLLAVEFVLVAVLRPSEGFGVFAPLVLLKCLRDCLIAVLFALLMRGRSCVQRCCSA</sequence>
<comment type="caution">
    <text evidence="2">The sequence shown here is derived from an EMBL/GenBank/DDBJ whole genome shotgun (WGS) entry which is preliminary data.</text>
</comment>
<organism evidence="2 3">
    <name type="scientific">Mycobacteroides abscessus subsp. bolletii 1513</name>
    <dbReference type="NCBI Taxonomy" id="1299321"/>
    <lineage>
        <taxon>Bacteria</taxon>
        <taxon>Bacillati</taxon>
        <taxon>Actinomycetota</taxon>
        <taxon>Actinomycetes</taxon>
        <taxon>Mycobacteriales</taxon>
        <taxon>Mycobacteriaceae</taxon>
        <taxon>Mycobacteroides</taxon>
        <taxon>Mycobacteroides abscessus</taxon>
    </lineage>
</organism>
<reference evidence="2 3" key="1">
    <citation type="submission" date="2013-12" db="EMBL/GenBank/DDBJ databases">
        <authorList>
            <person name="Zelazny A."/>
            <person name="Olivier K."/>
            <person name="Holland S."/>
            <person name="Lenaerts A."/>
            <person name="Ordway D."/>
            <person name="DeGroote M.A."/>
            <person name="Parker T."/>
            <person name="Sizemore C."/>
            <person name="Tallon L.J."/>
            <person name="Sadzewicz L.K."/>
            <person name="Sengamalay N."/>
            <person name="Fraser C.M."/>
            <person name="Hine E."/>
            <person name="Shefchek K.A."/>
            <person name="Das S.P."/>
            <person name="Tettelin H."/>
        </authorList>
    </citation>
    <scope>NUCLEOTIDE SEQUENCE [LARGE SCALE GENOMIC DNA]</scope>
    <source>
        <strain evidence="2 3">1513</strain>
    </source>
</reference>